<organism evidence="1">
    <name type="scientific">marine sediment metagenome</name>
    <dbReference type="NCBI Taxonomy" id="412755"/>
    <lineage>
        <taxon>unclassified sequences</taxon>
        <taxon>metagenomes</taxon>
        <taxon>ecological metagenomes</taxon>
    </lineage>
</organism>
<name>X1HH07_9ZZZZ</name>
<reference evidence="1" key="1">
    <citation type="journal article" date="2014" name="Front. Microbiol.">
        <title>High frequency of phylogenetically diverse reductive dehalogenase-homologous genes in deep subseafloor sedimentary metagenomes.</title>
        <authorList>
            <person name="Kawai M."/>
            <person name="Futagami T."/>
            <person name="Toyoda A."/>
            <person name="Takaki Y."/>
            <person name="Nishi S."/>
            <person name="Hori S."/>
            <person name="Arai W."/>
            <person name="Tsubouchi T."/>
            <person name="Morono Y."/>
            <person name="Uchiyama I."/>
            <person name="Ito T."/>
            <person name="Fujiyama A."/>
            <person name="Inagaki F."/>
            <person name="Takami H."/>
        </authorList>
    </citation>
    <scope>NUCLEOTIDE SEQUENCE</scope>
    <source>
        <strain evidence="1">Expedition CK06-06</strain>
    </source>
</reference>
<gene>
    <name evidence="1" type="ORF">S03H2_28391</name>
</gene>
<dbReference type="AlphaFoldDB" id="X1HH07"/>
<sequence length="220" mass="24565">MTLSDLGIQYICENFGDASRCCVKTGLSWYFITPLDERLDETGGTAMIVSRFASGIAKTLTMVSPNRGTFTPEELDAANGSRVFLEDAKEITNHDEPTEVQWCFIPCSDHADQTTCEKYGCHWWNGACHDVAPTCEELNTQVECLDHDCVWYNNSCHSIVTCADINNQTECEAHDCHWWNGACHDVAPTCEELNTQTECQSLELAGIWIEPIISDHSSLT</sequence>
<protein>
    <submittedName>
        <fullName evidence="1">Uncharacterized protein</fullName>
    </submittedName>
</protein>
<comment type="caution">
    <text evidence="1">The sequence shown here is derived from an EMBL/GenBank/DDBJ whole genome shotgun (WGS) entry which is preliminary data.</text>
</comment>
<accession>X1HH07</accession>
<evidence type="ECO:0000313" key="1">
    <source>
        <dbReference type="EMBL" id="GAH56350.1"/>
    </source>
</evidence>
<dbReference type="EMBL" id="BARU01017101">
    <property type="protein sequence ID" value="GAH56350.1"/>
    <property type="molecule type" value="Genomic_DNA"/>
</dbReference>
<proteinExistence type="predicted"/>